<dbReference type="InterPro" id="IPR011990">
    <property type="entry name" value="TPR-like_helical_dom_sf"/>
</dbReference>
<dbReference type="Gene3D" id="3.30.565.10">
    <property type="entry name" value="Histidine kinase-like ATPase, C-terminal domain"/>
    <property type="match status" value="1"/>
</dbReference>
<accession>A0A9D1ZK87</accession>
<feature type="signal peptide" evidence="7">
    <location>
        <begin position="1"/>
        <end position="22"/>
    </location>
</feature>
<dbReference type="InterPro" id="IPR036890">
    <property type="entry name" value="HATPase_C_sf"/>
</dbReference>
<keyword evidence="6" id="KW-0812">Transmembrane</keyword>
<evidence type="ECO:0000256" key="6">
    <source>
        <dbReference type="SAM" id="Phobius"/>
    </source>
</evidence>
<sequence>MKRVTRLLIIIALCYLSLPVAAQGKGDDLQKQAMESLEKKEYIRARYMFLQAYNAYIGAAQYEQAVACGVQASALYHRENYYNEAFELLYSVEQNLIDGEQKTGRQMPALRYPITRERLQMYIKLRKSASAKDQLAKLKGWAEAAKVDSLATDLLYTQANYYYTFGQTQQGDAAFNALVQRYAEQKDYDKARACYKEMIAMGRRSGSVPLVTRAYDKYMAWNDSIRAIEAQEKYDELKAQYDTSLQTIEEKDDSLAARQYTIIGLCVLALILAAALVLGAVVLLRFVMQTRKQKKVIETVKEHNALKTQFIRNISAQMKPTLDTLDAKQPGVQALLAFSDHIEELSALEDTLTEPYEMEETNVFTFCEGVMDQVRDKVRDNVSLNVNAPKLTVKINKEHVARILLHLLQNAAEHTPAEGKIWLDFKKRGAHTHQFIVTDTGCGIPEEQRASLFKPFSELKDLTQGDGLGLPICSLEATKMNGSLSLDTDYVKGARFVLELHG</sequence>
<dbReference type="PROSITE" id="PS51375">
    <property type="entry name" value="PPR"/>
    <property type="match status" value="1"/>
</dbReference>
<dbReference type="PANTHER" id="PTHR43711:SF26">
    <property type="entry name" value="SENSOR HISTIDINE KINASE RCSC"/>
    <property type="match status" value="1"/>
</dbReference>
<comment type="catalytic activity">
    <reaction evidence="1">
        <text>ATP + protein L-histidine = ADP + protein N-phospho-L-histidine.</text>
        <dbReference type="EC" id="2.7.13.3"/>
    </reaction>
</comment>
<dbReference type="GO" id="GO:0000160">
    <property type="term" value="P:phosphorelay signal transduction system"/>
    <property type="evidence" value="ECO:0007669"/>
    <property type="project" value="UniProtKB-KW"/>
</dbReference>
<evidence type="ECO:0000256" key="1">
    <source>
        <dbReference type="ARBA" id="ARBA00000085"/>
    </source>
</evidence>
<organism evidence="9 10">
    <name type="scientific">Candidatus Bacteroides pullicola</name>
    <dbReference type="NCBI Taxonomy" id="2838475"/>
    <lineage>
        <taxon>Bacteria</taxon>
        <taxon>Pseudomonadati</taxon>
        <taxon>Bacteroidota</taxon>
        <taxon>Bacteroidia</taxon>
        <taxon>Bacteroidales</taxon>
        <taxon>Bacteroidaceae</taxon>
        <taxon>Bacteroides</taxon>
    </lineage>
</organism>
<dbReference type="EC" id="2.7.13.3" evidence="2"/>
<name>A0A9D1ZK87_9BACE</name>
<dbReference type="InterPro" id="IPR004358">
    <property type="entry name" value="Sig_transdc_His_kin-like_C"/>
</dbReference>
<feature type="chain" id="PRO_5039226323" description="histidine kinase" evidence="7">
    <location>
        <begin position="23"/>
        <end position="502"/>
    </location>
</feature>
<evidence type="ECO:0000313" key="10">
    <source>
        <dbReference type="Proteomes" id="UP000886851"/>
    </source>
</evidence>
<evidence type="ECO:0000256" key="5">
    <source>
        <dbReference type="ARBA" id="ARBA00023012"/>
    </source>
</evidence>
<dbReference type="SUPFAM" id="SSF48452">
    <property type="entry name" value="TPR-like"/>
    <property type="match status" value="1"/>
</dbReference>
<evidence type="ECO:0000256" key="7">
    <source>
        <dbReference type="SAM" id="SignalP"/>
    </source>
</evidence>
<proteinExistence type="predicted"/>
<dbReference type="SUPFAM" id="SSF55874">
    <property type="entry name" value="ATPase domain of HSP90 chaperone/DNA topoisomerase II/histidine kinase"/>
    <property type="match status" value="1"/>
</dbReference>
<dbReference type="InterPro" id="IPR050736">
    <property type="entry name" value="Sensor_HK_Regulatory"/>
</dbReference>
<dbReference type="InterPro" id="IPR002885">
    <property type="entry name" value="PPR_rpt"/>
</dbReference>
<gene>
    <name evidence="9" type="ORF">H9824_10140</name>
</gene>
<reference evidence="9" key="2">
    <citation type="submission" date="2021-04" db="EMBL/GenBank/DDBJ databases">
        <authorList>
            <person name="Gilroy R."/>
        </authorList>
    </citation>
    <scope>NUCLEOTIDE SEQUENCE</scope>
    <source>
        <strain evidence="9">Gambia2-208</strain>
    </source>
</reference>
<reference evidence="9" key="1">
    <citation type="journal article" date="2021" name="PeerJ">
        <title>Extensive microbial diversity within the chicken gut microbiome revealed by metagenomics and culture.</title>
        <authorList>
            <person name="Gilroy R."/>
            <person name="Ravi A."/>
            <person name="Getino M."/>
            <person name="Pursley I."/>
            <person name="Horton D.L."/>
            <person name="Alikhan N.F."/>
            <person name="Baker D."/>
            <person name="Gharbi K."/>
            <person name="Hall N."/>
            <person name="Watson M."/>
            <person name="Adriaenssens E.M."/>
            <person name="Foster-Nyarko E."/>
            <person name="Jarju S."/>
            <person name="Secka A."/>
            <person name="Antonio M."/>
            <person name="Oren A."/>
            <person name="Chaudhuri R.R."/>
            <person name="La Ragione R."/>
            <person name="Hildebrand F."/>
            <person name="Pallen M.J."/>
        </authorList>
    </citation>
    <scope>NUCLEOTIDE SEQUENCE</scope>
    <source>
        <strain evidence="9">Gambia2-208</strain>
    </source>
</reference>
<keyword evidence="6" id="KW-0472">Membrane</keyword>
<dbReference type="InterPro" id="IPR003594">
    <property type="entry name" value="HATPase_dom"/>
</dbReference>
<dbReference type="PRINTS" id="PR00344">
    <property type="entry name" value="BCTRLSENSOR"/>
</dbReference>
<evidence type="ECO:0000256" key="4">
    <source>
        <dbReference type="ARBA" id="ARBA00022777"/>
    </source>
</evidence>
<evidence type="ECO:0000256" key="3">
    <source>
        <dbReference type="ARBA" id="ARBA00022679"/>
    </source>
</evidence>
<dbReference type="Pfam" id="PF02518">
    <property type="entry name" value="HATPase_c"/>
    <property type="match status" value="1"/>
</dbReference>
<keyword evidence="7" id="KW-0732">Signal</keyword>
<keyword evidence="6" id="KW-1133">Transmembrane helix</keyword>
<dbReference type="GO" id="GO:0004673">
    <property type="term" value="F:protein histidine kinase activity"/>
    <property type="evidence" value="ECO:0007669"/>
    <property type="project" value="UniProtKB-EC"/>
</dbReference>
<evidence type="ECO:0000259" key="8">
    <source>
        <dbReference type="PROSITE" id="PS50109"/>
    </source>
</evidence>
<keyword evidence="3" id="KW-0808">Transferase</keyword>
<dbReference type="PROSITE" id="PS50109">
    <property type="entry name" value="HIS_KIN"/>
    <property type="match status" value="1"/>
</dbReference>
<evidence type="ECO:0000256" key="2">
    <source>
        <dbReference type="ARBA" id="ARBA00012438"/>
    </source>
</evidence>
<dbReference type="PANTHER" id="PTHR43711">
    <property type="entry name" value="TWO-COMPONENT HISTIDINE KINASE"/>
    <property type="match status" value="1"/>
</dbReference>
<feature type="domain" description="Histidine kinase" evidence="8">
    <location>
        <begin position="340"/>
        <end position="502"/>
    </location>
</feature>
<dbReference type="InterPro" id="IPR005467">
    <property type="entry name" value="His_kinase_dom"/>
</dbReference>
<keyword evidence="4 9" id="KW-0418">Kinase</keyword>
<protein>
    <recommendedName>
        <fullName evidence="2">histidine kinase</fullName>
        <ecNumber evidence="2">2.7.13.3</ecNumber>
    </recommendedName>
</protein>
<dbReference type="Proteomes" id="UP000886851">
    <property type="component" value="Unassembled WGS sequence"/>
</dbReference>
<dbReference type="AlphaFoldDB" id="A0A9D1ZK87"/>
<evidence type="ECO:0000313" key="9">
    <source>
        <dbReference type="EMBL" id="HIY89046.1"/>
    </source>
</evidence>
<feature type="transmembrane region" description="Helical" evidence="6">
    <location>
        <begin position="260"/>
        <end position="287"/>
    </location>
</feature>
<comment type="caution">
    <text evidence="9">The sequence shown here is derived from an EMBL/GenBank/DDBJ whole genome shotgun (WGS) entry which is preliminary data.</text>
</comment>
<dbReference type="EMBL" id="DXCV01000065">
    <property type="protein sequence ID" value="HIY89046.1"/>
    <property type="molecule type" value="Genomic_DNA"/>
</dbReference>
<keyword evidence="5" id="KW-0902">Two-component regulatory system</keyword>
<dbReference type="NCBIfam" id="TIGR00756">
    <property type="entry name" value="PPR"/>
    <property type="match status" value="1"/>
</dbReference>
<dbReference type="SMART" id="SM00387">
    <property type="entry name" value="HATPase_c"/>
    <property type="match status" value="1"/>
</dbReference>